<feature type="region of interest" description="Disordered" evidence="4">
    <location>
        <begin position="1009"/>
        <end position="1032"/>
    </location>
</feature>
<dbReference type="SMART" id="SM00225">
    <property type="entry name" value="BTB"/>
    <property type="match status" value="1"/>
</dbReference>
<feature type="region of interest" description="Disordered" evidence="4">
    <location>
        <begin position="547"/>
        <end position="591"/>
    </location>
</feature>
<feature type="compositionally biased region" description="Basic and acidic residues" evidence="4">
    <location>
        <begin position="819"/>
        <end position="835"/>
    </location>
</feature>
<dbReference type="VEuPathDB" id="VectorBase:MDOA006233"/>
<sequence>MAVNDIMAPSSVNAANCQYSTRYCWEAEKVKSLIRLRAELSPLFTGKRNASKYAWAVVERELNVPLPLSKIIKKWNNLLQEYKAIKMSEEPKRREWPFFTLMDVYFSDQVNDPSLRLFSSTKTLKETIDDSVFEDDPIIASAIAAATSGAYMNIDELVRRQKERAANEKKFAAMSDYKYDIKPMLSNNKFNSSEAIKLSKSVDDLSMQQYKIKDEFIRQREQEAQENLAKLKQQARQHHQQQQQAAAQQQAVQQQRFIQQHQQAAAAAAAAAAAQHQAAQQHHGHLMPQAAQTPPPPPTPTSLHAALQQQQQNMLHHQQQQQQAQQQQQVQQQQQAQQQQLQQEQQRRRELQLHHSSPHSTPQTSPNAQHHHQAAALAARQSSPPTPTPSTPTTTTTAQQIHLQAAQHQAAQQQLQQQQQKHSQQPFTDPNTIDQYLLSWNNFHGNMCRGFHSLQKDEKMVDVTIAAGGKIFKAHKLVLSVCSPYFQQIFLENPSSHPILLMADVEASHMAGLLDFMYSGQVNVKYEDLPVFLKVAEAMKIKGLHTEKNMDDDNKDSSSTNESETTECHFERGTHSVNITGQGFEPRKSLLDSPHALNGLASSLNNGRNSPIPPSAFPSFRDHIKSKASLAETFMKNISRNNNNTLTTNYNHVPTNSNSIGETLNQDNFNILQASSKKHLMDSARKQHKYLAKRKILMHYNEELNEKRLKEYERYGMEQHDANNNPEVTIQESQAGPVAIPQSHNNFKIRLMENHLKANQQQQQQEQQQQKQMEMEQNNDNGSSNNNNNHSSNHHHHHHNDGNEDEEEALNLVQNNSHDHYHKQSSDTLAKRPSESSDSVMETEHMDVDQTSESDVASITNVEVPPPPPTHLHDEDDINNNNTTKQEIVELDDNNNSNLKNLALINAINRNVEHSKKLDYQRHTGGEQSAPPTTVTPPQAATPTPQTADSPQHQHAHHQQQHHHTDDSEEDNNNNHLQLDLSAVKSIATAEILCGLKSKVFKMEALDANESSTPTLERQQTNRTLNEIKNAD</sequence>
<feature type="region of interest" description="Disordered" evidence="4">
    <location>
        <begin position="757"/>
        <end position="807"/>
    </location>
</feature>
<dbReference type="InterPro" id="IPR000210">
    <property type="entry name" value="BTB/POZ_dom"/>
</dbReference>
<dbReference type="AlphaFoldDB" id="A0A1I8MLL8"/>
<feature type="region of interest" description="Disordered" evidence="4">
    <location>
        <begin position="920"/>
        <end position="974"/>
    </location>
</feature>
<accession>A0A1I8MLL8</accession>
<dbReference type="PANTHER" id="PTHR23110:SF84">
    <property type="entry name" value="AGAP003685-PA"/>
    <property type="match status" value="1"/>
</dbReference>
<evidence type="ECO:0000256" key="4">
    <source>
        <dbReference type="SAM" id="MobiDB-lite"/>
    </source>
</evidence>
<dbReference type="Pfam" id="PF13837">
    <property type="entry name" value="Myb_DNA-bind_4"/>
    <property type="match status" value="1"/>
</dbReference>
<reference evidence="5" key="1">
    <citation type="submission" date="2020-05" db="UniProtKB">
        <authorList>
            <consortium name="EnsemblMetazoa"/>
        </authorList>
    </citation>
    <scope>IDENTIFICATION</scope>
    <source>
        <strain evidence="5">Aabys</strain>
    </source>
</reference>
<dbReference type="Gene3D" id="3.30.710.10">
    <property type="entry name" value="Potassium Channel Kv1.1, Chain A"/>
    <property type="match status" value="1"/>
</dbReference>
<organism evidence="5">
    <name type="scientific">Musca domestica</name>
    <name type="common">House fly</name>
    <dbReference type="NCBI Taxonomy" id="7370"/>
    <lineage>
        <taxon>Eukaryota</taxon>
        <taxon>Metazoa</taxon>
        <taxon>Ecdysozoa</taxon>
        <taxon>Arthropoda</taxon>
        <taxon>Hexapoda</taxon>
        <taxon>Insecta</taxon>
        <taxon>Pterygota</taxon>
        <taxon>Neoptera</taxon>
        <taxon>Endopterygota</taxon>
        <taxon>Diptera</taxon>
        <taxon>Brachycera</taxon>
        <taxon>Muscomorpha</taxon>
        <taxon>Muscoidea</taxon>
        <taxon>Muscidae</taxon>
        <taxon>Musca</taxon>
    </lineage>
</organism>
<dbReference type="CDD" id="cd18315">
    <property type="entry name" value="BTB_POZ_BAB-like"/>
    <property type="match status" value="1"/>
</dbReference>
<dbReference type="VEuPathDB" id="VectorBase:MDOMA2_003486"/>
<protein>
    <submittedName>
        <fullName evidence="5">Uncharacterized protein</fullName>
    </submittedName>
</protein>
<dbReference type="Pfam" id="PF00651">
    <property type="entry name" value="BTB"/>
    <property type="match status" value="1"/>
</dbReference>
<keyword evidence="3" id="KW-0175">Coiled coil</keyword>
<feature type="compositionally biased region" description="Low complexity" evidence="4">
    <location>
        <begin position="391"/>
        <end position="426"/>
    </location>
</feature>
<name>A0A1I8MLL8_MUSDO</name>
<dbReference type="InterPro" id="IPR051095">
    <property type="entry name" value="Dros_DevTransReg"/>
</dbReference>
<dbReference type="EnsemblMetazoa" id="MDOA006233-RB">
    <property type="protein sequence ID" value="MDOA006233-PB"/>
    <property type="gene ID" value="MDOA006233"/>
</dbReference>
<feature type="compositionally biased region" description="Low complexity" evidence="4">
    <location>
        <begin position="930"/>
        <end position="948"/>
    </location>
</feature>
<dbReference type="eggNOG" id="ENOG502S89N">
    <property type="taxonomic scope" value="Eukaryota"/>
</dbReference>
<feature type="compositionally biased region" description="Basic and acidic residues" evidence="4">
    <location>
        <begin position="547"/>
        <end position="556"/>
    </location>
</feature>
<dbReference type="SUPFAM" id="SSF54695">
    <property type="entry name" value="POZ domain"/>
    <property type="match status" value="1"/>
</dbReference>
<feature type="compositionally biased region" description="Low complexity" evidence="4">
    <location>
        <begin position="301"/>
        <end position="322"/>
    </location>
</feature>
<dbReference type="FunFam" id="3.30.710.10:FF:000164">
    <property type="entry name" value="Uncharacterized protein, isoform B"/>
    <property type="match status" value="1"/>
</dbReference>
<dbReference type="GO" id="GO:0006357">
    <property type="term" value="P:regulation of transcription by RNA polymerase II"/>
    <property type="evidence" value="ECO:0007669"/>
    <property type="project" value="TreeGrafter"/>
</dbReference>
<proteinExistence type="predicted"/>
<evidence type="ECO:0000256" key="3">
    <source>
        <dbReference type="SAM" id="Coils"/>
    </source>
</evidence>
<feature type="compositionally biased region" description="Low complexity" evidence="4">
    <location>
        <begin position="354"/>
        <end position="383"/>
    </location>
</feature>
<evidence type="ECO:0000313" key="5">
    <source>
        <dbReference type="EnsemblMetazoa" id="MDOA006233-PB"/>
    </source>
</evidence>
<feature type="coiled-coil region" evidence="3">
    <location>
        <begin position="214"/>
        <end position="248"/>
    </location>
</feature>
<dbReference type="GO" id="GO:0005634">
    <property type="term" value="C:nucleus"/>
    <property type="evidence" value="ECO:0007669"/>
    <property type="project" value="UniProtKB-SubCell"/>
</dbReference>
<feature type="compositionally biased region" description="Low complexity" evidence="4">
    <location>
        <begin position="269"/>
        <end position="281"/>
    </location>
</feature>
<comment type="subcellular location">
    <subcellularLocation>
        <location evidence="1">Nucleus</location>
    </subcellularLocation>
</comment>
<dbReference type="STRING" id="7370.A0A1I8MLL8"/>
<dbReference type="InterPro" id="IPR011333">
    <property type="entry name" value="SKP1/BTB/POZ_sf"/>
</dbReference>
<dbReference type="PROSITE" id="PS50097">
    <property type="entry name" value="BTB"/>
    <property type="match status" value="1"/>
</dbReference>
<evidence type="ECO:0000256" key="1">
    <source>
        <dbReference type="ARBA" id="ARBA00004123"/>
    </source>
</evidence>
<feature type="compositionally biased region" description="Low complexity" evidence="4">
    <location>
        <begin position="760"/>
        <end position="791"/>
    </location>
</feature>
<evidence type="ECO:0000256" key="2">
    <source>
        <dbReference type="ARBA" id="ARBA00023242"/>
    </source>
</evidence>
<feature type="region of interest" description="Disordered" evidence="4">
    <location>
        <begin position="339"/>
        <end position="430"/>
    </location>
</feature>
<keyword evidence="2" id="KW-0539">Nucleus</keyword>
<dbReference type="InterPro" id="IPR044822">
    <property type="entry name" value="Myb_DNA-bind_4"/>
</dbReference>
<feature type="region of interest" description="Disordered" evidence="4">
    <location>
        <begin position="819"/>
        <end position="880"/>
    </location>
</feature>
<feature type="compositionally biased region" description="Polar residues" evidence="4">
    <location>
        <begin position="849"/>
        <end position="861"/>
    </location>
</feature>
<feature type="region of interest" description="Disordered" evidence="4">
    <location>
        <begin position="269"/>
        <end position="322"/>
    </location>
</feature>
<dbReference type="PANTHER" id="PTHR23110">
    <property type="entry name" value="BTB DOMAIN TRANSCRIPTION FACTOR"/>
    <property type="match status" value="1"/>
</dbReference>